<proteinExistence type="predicted"/>
<keyword evidence="2" id="KW-1185">Reference proteome</keyword>
<dbReference type="AlphaFoldDB" id="A0A239L625"/>
<evidence type="ECO:0000313" key="1">
    <source>
        <dbReference type="EMBL" id="SNT25785.1"/>
    </source>
</evidence>
<dbReference type="EMBL" id="FZPD01000005">
    <property type="protein sequence ID" value="SNT25785.1"/>
    <property type="molecule type" value="Genomic_DNA"/>
</dbReference>
<gene>
    <name evidence="1" type="ORF">SAMN05421640_2995</name>
</gene>
<dbReference type="RefSeq" id="WP_089357687.1">
    <property type="nucleotide sequence ID" value="NZ_FZPD01000005.1"/>
</dbReference>
<name>A0A239L625_EKHLU</name>
<dbReference type="Proteomes" id="UP000198393">
    <property type="component" value="Unassembled WGS sequence"/>
</dbReference>
<organism evidence="1 2">
    <name type="scientific">Ekhidna lutea</name>
    <dbReference type="NCBI Taxonomy" id="447679"/>
    <lineage>
        <taxon>Bacteria</taxon>
        <taxon>Pseudomonadati</taxon>
        <taxon>Bacteroidota</taxon>
        <taxon>Cytophagia</taxon>
        <taxon>Cytophagales</taxon>
        <taxon>Reichenbachiellaceae</taxon>
        <taxon>Ekhidna</taxon>
    </lineage>
</organism>
<accession>A0A239L625</accession>
<reference evidence="1 2" key="1">
    <citation type="submission" date="2017-06" db="EMBL/GenBank/DDBJ databases">
        <authorList>
            <person name="Kim H.J."/>
            <person name="Triplett B.A."/>
        </authorList>
    </citation>
    <scope>NUCLEOTIDE SEQUENCE [LARGE SCALE GENOMIC DNA]</scope>
    <source>
        <strain evidence="1 2">DSM 19307</strain>
    </source>
</reference>
<dbReference type="OrthoDB" id="1522941at2"/>
<evidence type="ECO:0000313" key="2">
    <source>
        <dbReference type="Proteomes" id="UP000198393"/>
    </source>
</evidence>
<sequence>MKIQDKITAFSQLQKKIGMLTDDELQDLAARAKQKNGWFSYEGVKNALQGISFMLEKSKLEKWAGDYNLNTDSPKIVGIVMAGNIPLVGFHDLLSVLISEHFAAVKPSSDDEFLTRTVIEWITEIEPRFKKNIEIREKLTGIDAVIATGSDNTARYFEYYFKDIPNIIRKNRTSVAILNGEESDEEFKALGDDIFSYFGLGCRNVSKVFTPKGFDIRTAFPHFENYQDIANHNKYRNNYDYYKSIYLVNKTPHLDTGFLLINSTDELVSPISVLFHQEYDSIEKLKTILDDQKDKIQCIVGKDYIPFGKAQRPELWDYADDVDTLAFLTDLK</sequence>
<protein>
    <submittedName>
        <fullName evidence="1">Acyl-CoA reductase (LuxC)</fullName>
    </submittedName>
</protein>